<feature type="domain" description="DUF7978" evidence="1">
    <location>
        <begin position="3"/>
        <end position="184"/>
    </location>
</feature>
<organism evidence="2 3">
    <name type="scientific">Halogeometricum borinquense</name>
    <dbReference type="NCBI Taxonomy" id="60847"/>
    <lineage>
        <taxon>Archaea</taxon>
        <taxon>Methanobacteriati</taxon>
        <taxon>Methanobacteriota</taxon>
        <taxon>Stenosarchaea group</taxon>
        <taxon>Halobacteria</taxon>
        <taxon>Halobacteriales</taxon>
        <taxon>Haloferacaceae</taxon>
        <taxon>Halogeometricum</taxon>
    </lineage>
</organism>
<evidence type="ECO:0000259" key="1">
    <source>
        <dbReference type="Pfam" id="PF25933"/>
    </source>
</evidence>
<reference evidence="2 3" key="1">
    <citation type="submission" date="2020-02" db="EMBL/GenBank/DDBJ databases">
        <title>Whole genome sequence of Halogeometricum borinquense strain wsp4.</title>
        <authorList>
            <person name="Verma D.K."/>
            <person name="Gopal K."/>
            <person name="Prasad E.S."/>
        </authorList>
    </citation>
    <scope>NUCLEOTIDE SEQUENCE [LARGE SCALE GENOMIC DNA]</scope>
    <source>
        <strain evidence="3">wsp4</strain>
    </source>
</reference>
<dbReference type="Pfam" id="PF25933">
    <property type="entry name" value="DUF7978"/>
    <property type="match status" value="1"/>
</dbReference>
<evidence type="ECO:0000313" key="2">
    <source>
        <dbReference type="EMBL" id="QIB75246.1"/>
    </source>
</evidence>
<evidence type="ECO:0000313" key="3">
    <source>
        <dbReference type="Proteomes" id="UP000465846"/>
    </source>
</evidence>
<proteinExistence type="predicted"/>
<dbReference type="AlphaFoldDB" id="A0A6C0UI97"/>
<accession>A0A6C0UI97</accession>
<sequence length="186" mass="18239">MKSTTRSPRTALVGVGSGFGAAIVGYLLVYLSASGTIQNSAAFGFLEAVGSELSVWQVVGWVFLNAHGVTTLVPGLFGSTSSVNLIETGEAFSTLLYAVPVVCLLVAGAVSAALAGAESPADGALSGAAIVLGYLVVALAGLLAFPASFGGSVVRPDPVTTVLLAGVTAPVALGAIGGSITATLRS</sequence>
<dbReference type="Proteomes" id="UP000465846">
    <property type="component" value="Chromosome"/>
</dbReference>
<dbReference type="GeneID" id="44080475"/>
<gene>
    <name evidence="2" type="ORF">G3I44_13700</name>
</gene>
<dbReference type="EMBL" id="CP048739">
    <property type="protein sequence ID" value="QIB75246.1"/>
    <property type="molecule type" value="Genomic_DNA"/>
</dbReference>
<protein>
    <submittedName>
        <fullName evidence="2">Transporter</fullName>
    </submittedName>
</protein>
<dbReference type="RefSeq" id="WP_163487037.1">
    <property type="nucleotide sequence ID" value="NZ_CP048739.1"/>
</dbReference>
<name>A0A6C0UI97_9EURY</name>
<dbReference type="InterPro" id="IPR058284">
    <property type="entry name" value="DUF7978"/>
</dbReference>